<dbReference type="PANTHER" id="PTHR43272:SF32">
    <property type="entry name" value="AMP-DEPENDENT SYNTHETASE_LIGASE DOMAIN-CONTAINING PROTEIN"/>
    <property type="match status" value="1"/>
</dbReference>
<evidence type="ECO:0000256" key="4">
    <source>
        <dbReference type="ARBA" id="ARBA00023098"/>
    </source>
</evidence>
<evidence type="ECO:0000256" key="1">
    <source>
        <dbReference type="ARBA" id="ARBA00006432"/>
    </source>
</evidence>
<dbReference type="Pfam" id="PF23562">
    <property type="entry name" value="AMP-binding_C_3"/>
    <property type="match status" value="1"/>
</dbReference>
<evidence type="ECO:0000313" key="8">
    <source>
        <dbReference type="Proteomes" id="UP000671399"/>
    </source>
</evidence>
<name>A0ABS3VBY1_9ACTN</name>
<keyword evidence="4" id="KW-0443">Lipid metabolism</keyword>
<dbReference type="RefSeq" id="WP_208568699.1">
    <property type="nucleotide sequence ID" value="NZ_JAGFWR010000012.1"/>
</dbReference>
<keyword evidence="2 7" id="KW-0436">Ligase</keyword>
<organism evidence="7 8">
    <name type="scientific">Micromonospora antibiotica</name>
    <dbReference type="NCBI Taxonomy" id="2807623"/>
    <lineage>
        <taxon>Bacteria</taxon>
        <taxon>Bacillati</taxon>
        <taxon>Actinomycetota</taxon>
        <taxon>Actinomycetes</taxon>
        <taxon>Micromonosporales</taxon>
        <taxon>Micromonosporaceae</taxon>
        <taxon>Micromonospora</taxon>
    </lineage>
</organism>
<evidence type="ECO:0000256" key="2">
    <source>
        <dbReference type="ARBA" id="ARBA00022598"/>
    </source>
</evidence>
<comment type="caution">
    <text evidence="7">The sequence shown here is derived from an EMBL/GenBank/DDBJ whole genome shotgun (WGS) entry which is preliminary data.</text>
</comment>
<evidence type="ECO:0000256" key="5">
    <source>
        <dbReference type="ARBA" id="ARBA00032875"/>
    </source>
</evidence>
<dbReference type="SUPFAM" id="SSF56801">
    <property type="entry name" value="Acetyl-CoA synthetase-like"/>
    <property type="match status" value="1"/>
</dbReference>
<dbReference type="Pfam" id="PF00501">
    <property type="entry name" value="AMP-binding"/>
    <property type="match status" value="1"/>
</dbReference>
<evidence type="ECO:0000313" key="7">
    <source>
        <dbReference type="EMBL" id="MBO4163116.1"/>
    </source>
</evidence>
<dbReference type="GO" id="GO:0016874">
    <property type="term" value="F:ligase activity"/>
    <property type="evidence" value="ECO:0007669"/>
    <property type="project" value="UniProtKB-KW"/>
</dbReference>
<dbReference type="InterPro" id="IPR020845">
    <property type="entry name" value="AMP-binding_CS"/>
</dbReference>
<dbReference type="Proteomes" id="UP000671399">
    <property type="component" value="Unassembled WGS sequence"/>
</dbReference>
<proteinExistence type="inferred from homology"/>
<keyword evidence="8" id="KW-1185">Reference proteome</keyword>
<keyword evidence="3" id="KW-0276">Fatty acid metabolism</keyword>
<dbReference type="InterPro" id="IPR000873">
    <property type="entry name" value="AMP-dep_synth/lig_dom"/>
</dbReference>
<dbReference type="PANTHER" id="PTHR43272">
    <property type="entry name" value="LONG-CHAIN-FATTY-ACID--COA LIGASE"/>
    <property type="match status" value="1"/>
</dbReference>
<reference evidence="7 8" key="1">
    <citation type="submission" date="2021-03" db="EMBL/GenBank/DDBJ databases">
        <authorList>
            <person name="Lee D.-H."/>
        </authorList>
    </citation>
    <scope>NUCLEOTIDE SEQUENCE [LARGE SCALE GENOMIC DNA]</scope>
    <source>
        <strain evidence="7 8">MMS20-R2-23</strain>
    </source>
</reference>
<comment type="similarity">
    <text evidence="1">Belongs to the ATP-dependent AMP-binding enzyme family.</text>
</comment>
<dbReference type="PROSITE" id="PS00455">
    <property type="entry name" value="AMP_BINDING"/>
    <property type="match status" value="1"/>
</dbReference>
<sequence>MREFSVPPIVSIGDAANLTDPVWDNAEAAPDAVQFVRPAADGSAGTDVTCRQFRDEVVAVARGLAGAGVAPGDRVALMSRTRYEWTLLDYAIWVAGAVTVPIYETSSAEQAAWILADSGAVAVVVETNSHATLVAGVRDRLPELRDVWQIELGGVNEIVAAGASVDPAEIERRRTSVSADDVATIIYTSGTTGRPKGCVLTHRNMYADIANAVPVLPNLFRPGASTLLFLPLAHAFARLIQIGVVQARATMAHCADTRDLVAQLQEFRPTFVLSVPRVFEKVYNGARQKAQADGKGAIFDRAEKVAIAWSEAQETPGGPGFALRAQHTVFDRLVYRKLRAALGGRCRDAISGGAPLGARLGHFFRGIGVTICEGYGLTETSPAAAANLPTGTKIGTVGRPLPGVTIRIADDGEILIAGDLIFQGYWKNESATAEALVDGWFRTGDLGHLDDDGFLSITGRKKEIIVTAAGKNVAPAVLEDQVRAHPLVSQCVVVGDRQPFIAALVTVDEEALPKWLAGHGLPEDTPVEQLVTHDGLRAEIQGAVDTANLAVSKAESIKVFRILPRDFTEATGELTPSLKVKRQVVHKSYAAEIAEIYQG</sequence>
<accession>A0ABS3VBY1</accession>
<dbReference type="CDD" id="cd05907">
    <property type="entry name" value="VL_LC_FACS_like"/>
    <property type="match status" value="1"/>
</dbReference>
<dbReference type="InterPro" id="IPR042099">
    <property type="entry name" value="ANL_N_sf"/>
</dbReference>
<feature type="domain" description="AMP-dependent synthetase/ligase" evidence="6">
    <location>
        <begin position="24"/>
        <end position="426"/>
    </location>
</feature>
<evidence type="ECO:0000256" key="3">
    <source>
        <dbReference type="ARBA" id="ARBA00022832"/>
    </source>
</evidence>
<protein>
    <recommendedName>
        <fullName evidence="5">Acyl-CoA synthetase</fullName>
    </recommendedName>
</protein>
<dbReference type="Gene3D" id="3.40.50.12780">
    <property type="entry name" value="N-terminal domain of ligase-like"/>
    <property type="match status" value="1"/>
</dbReference>
<evidence type="ECO:0000259" key="6">
    <source>
        <dbReference type="Pfam" id="PF00501"/>
    </source>
</evidence>
<gene>
    <name evidence="7" type="ORF">JQN83_20175</name>
</gene>
<dbReference type="EMBL" id="JAGFWR010000012">
    <property type="protein sequence ID" value="MBO4163116.1"/>
    <property type="molecule type" value="Genomic_DNA"/>
</dbReference>